<organism evidence="1 2">
    <name type="scientific">Morganella morganii</name>
    <name type="common">Proteus morganii</name>
    <dbReference type="NCBI Taxonomy" id="582"/>
    <lineage>
        <taxon>Bacteria</taxon>
        <taxon>Pseudomonadati</taxon>
        <taxon>Pseudomonadota</taxon>
        <taxon>Gammaproteobacteria</taxon>
        <taxon>Enterobacterales</taxon>
        <taxon>Morganellaceae</taxon>
        <taxon>Morganella</taxon>
    </lineage>
</organism>
<gene>
    <name evidence="1" type="ORF">CKG00_12680</name>
</gene>
<reference evidence="1 2" key="1">
    <citation type="submission" date="2017-08" db="EMBL/GenBank/DDBJ databases">
        <title>Draft genome sequence of pheromone producing symbiont Morganella morganii, of the female New Zealand grass grub Costelytra giveni.</title>
        <authorList>
            <person name="Laugraud A."/>
            <person name="Young S.D."/>
            <person name="Hurst M.H."/>
        </authorList>
    </citation>
    <scope>NUCLEOTIDE SEQUENCE [LARGE SCALE GENOMIC DNA]</scope>
    <source>
        <strain evidence="1 2">MMsCG</strain>
    </source>
</reference>
<evidence type="ECO:0000313" key="1">
    <source>
        <dbReference type="EMBL" id="RUT67128.1"/>
    </source>
</evidence>
<comment type="caution">
    <text evidence="1">The sequence shown here is derived from an EMBL/GenBank/DDBJ whole genome shotgun (WGS) entry which is preliminary data.</text>
</comment>
<protein>
    <submittedName>
        <fullName evidence="1">Uncharacterized protein</fullName>
    </submittedName>
</protein>
<dbReference type="AlphaFoldDB" id="A0A433ZYC5"/>
<name>A0A433ZYC5_MORMO</name>
<sequence>MKNNRHYYPGGYNIVLPHSEPDKIKRTIINNDVIQYITCENMAGESSDVISDNVISAEEPDNIPAKYPPSGDHYDSAISAEAGIAAILPAFPLSPAHGINPEVKNLPLQYYEQEKIVQEKTSQIVHHTGKNQLFSECSRPDYYCFYHFRQKYQPPEPVYIYREQPGRFKLETGSEPLKRRLKSMVNISGIDSIDIL</sequence>
<evidence type="ECO:0000313" key="2">
    <source>
        <dbReference type="Proteomes" id="UP000286908"/>
    </source>
</evidence>
<accession>A0A433ZYC5</accession>
<proteinExistence type="predicted"/>
<dbReference type="Proteomes" id="UP000286908">
    <property type="component" value="Unassembled WGS sequence"/>
</dbReference>
<dbReference type="EMBL" id="NRQY01000001">
    <property type="protein sequence ID" value="RUT67128.1"/>
    <property type="molecule type" value="Genomic_DNA"/>
</dbReference>